<name>A0A0W1AKL1_9GAMM</name>
<dbReference type="PATRIC" id="fig|45076.6.peg.192"/>
<evidence type="ECO:0000313" key="2">
    <source>
        <dbReference type="Proteomes" id="UP000054662"/>
    </source>
</evidence>
<dbReference type="STRING" id="45076.Lwor_0180"/>
<organism evidence="1 2">
    <name type="scientific">Legionella worsleiensis</name>
    <dbReference type="NCBI Taxonomy" id="45076"/>
    <lineage>
        <taxon>Bacteria</taxon>
        <taxon>Pseudomonadati</taxon>
        <taxon>Pseudomonadota</taxon>
        <taxon>Gammaproteobacteria</taxon>
        <taxon>Legionellales</taxon>
        <taxon>Legionellaceae</taxon>
        <taxon>Legionella</taxon>
    </lineage>
</organism>
<dbReference type="AlphaFoldDB" id="A0A0W1AKL1"/>
<comment type="caution">
    <text evidence="1">The sequence shown here is derived from an EMBL/GenBank/DDBJ whole genome shotgun (WGS) entry which is preliminary data.</text>
</comment>
<sequence>MIHPMPEINAQLKQLRLSHIVDKLQQRNRESIERKLTYTEFFSYYYKMNFWVGKTISYGRA</sequence>
<reference evidence="1 2" key="1">
    <citation type="submission" date="2015-11" db="EMBL/GenBank/DDBJ databases">
        <title>Genomic analysis of 38 Legionella species identifies large and diverse effector repertoires.</title>
        <authorList>
            <person name="Burstein D."/>
            <person name="Amaro F."/>
            <person name="Zusman T."/>
            <person name="Lifshitz Z."/>
            <person name="Cohen O."/>
            <person name="Gilbert J.A."/>
            <person name="Pupko T."/>
            <person name="Shuman H.A."/>
            <person name="Segal G."/>
        </authorList>
    </citation>
    <scope>NUCLEOTIDE SEQUENCE [LARGE SCALE GENOMIC DNA]</scope>
    <source>
        <strain evidence="1 2">ATCC 49508</strain>
    </source>
</reference>
<keyword evidence="2" id="KW-1185">Reference proteome</keyword>
<dbReference type="Proteomes" id="UP000054662">
    <property type="component" value="Unassembled WGS sequence"/>
</dbReference>
<proteinExistence type="predicted"/>
<accession>A0A0W1AKL1</accession>
<protein>
    <submittedName>
        <fullName evidence="1">Uncharacterized protein</fullName>
    </submittedName>
</protein>
<dbReference type="EMBL" id="LNZC01000002">
    <property type="protein sequence ID" value="KTD81877.1"/>
    <property type="molecule type" value="Genomic_DNA"/>
</dbReference>
<evidence type="ECO:0000313" key="1">
    <source>
        <dbReference type="EMBL" id="KTD81877.1"/>
    </source>
</evidence>
<gene>
    <name evidence="1" type="ORF">Lwor_0180</name>
</gene>